<evidence type="ECO:0000256" key="1">
    <source>
        <dbReference type="SAM" id="SignalP"/>
    </source>
</evidence>
<protein>
    <submittedName>
        <fullName evidence="2">Uncharacterized protein</fullName>
    </submittedName>
</protein>
<evidence type="ECO:0000313" key="2">
    <source>
        <dbReference type="EMBL" id="JAH63880.1"/>
    </source>
</evidence>
<keyword evidence="1" id="KW-0732">Signal</keyword>
<feature type="signal peptide" evidence="1">
    <location>
        <begin position="1"/>
        <end position="21"/>
    </location>
</feature>
<reference evidence="2" key="1">
    <citation type="submission" date="2014-11" db="EMBL/GenBank/DDBJ databases">
        <authorList>
            <person name="Amaro Gonzalez C."/>
        </authorList>
    </citation>
    <scope>NUCLEOTIDE SEQUENCE</scope>
</reference>
<reference evidence="2" key="2">
    <citation type="journal article" date="2015" name="Fish Shellfish Immunol.">
        <title>Early steps in the European eel (Anguilla anguilla)-Vibrio vulnificus interaction in the gills: Role of the RtxA13 toxin.</title>
        <authorList>
            <person name="Callol A."/>
            <person name="Pajuelo D."/>
            <person name="Ebbesson L."/>
            <person name="Teles M."/>
            <person name="MacKenzie S."/>
            <person name="Amaro C."/>
        </authorList>
    </citation>
    <scope>NUCLEOTIDE SEQUENCE</scope>
</reference>
<name>A0A0E9UF86_ANGAN</name>
<dbReference type="EMBL" id="GBXM01044697">
    <property type="protein sequence ID" value="JAH63880.1"/>
    <property type="molecule type" value="Transcribed_RNA"/>
</dbReference>
<proteinExistence type="predicted"/>
<dbReference type="AlphaFoldDB" id="A0A0E9UF86"/>
<organism evidence="2">
    <name type="scientific">Anguilla anguilla</name>
    <name type="common">European freshwater eel</name>
    <name type="synonym">Muraena anguilla</name>
    <dbReference type="NCBI Taxonomy" id="7936"/>
    <lineage>
        <taxon>Eukaryota</taxon>
        <taxon>Metazoa</taxon>
        <taxon>Chordata</taxon>
        <taxon>Craniata</taxon>
        <taxon>Vertebrata</taxon>
        <taxon>Euteleostomi</taxon>
        <taxon>Actinopterygii</taxon>
        <taxon>Neopterygii</taxon>
        <taxon>Teleostei</taxon>
        <taxon>Anguilliformes</taxon>
        <taxon>Anguillidae</taxon>
        <taxon>Anguilla</taxon>
    </lineage>
</organism>
<sequence>MVALGLLSCTWQMMFVDVVEAALRAAAAVAEASFAAFVAVAC</sequence>
<feature type="chain" id="PRO_5002433854" evidence="1">
    <location>
        <begin position="22"/>
        <end position="42"/>
    </location>
</feature>
<accession>A0A0E9UF86</accession>